<reference evidence="3" key="1">
    <citation type="journal article" date="2013" name="Nat. Genet.">
        <title>The duck genome and transcriptome provide insight into an avian influenza virus reservoir species.</title>
        <authorList>
            <person name="Huang Y."/>
            <person name="Li Y."/>
            <person name="Burt D.W."/>
            <person name="Chen H."/>
            <person name="Zhang Y."/>
            <person name="Qian W."/>
            <person name="Kim H."/>
            <person name="Gan S."/>
            <person name="Zhao Y."/>
            <person name="Li J."/>
            <person name="Yi K."/>
            <person name="Feng H."/>
            <person name="Zhu P."/>
            <person name="Li B."/>
            <person name="Liu Q."/>
            <person name="Fairley S."/>
            <person name="Magor K.E."/>
            <person name="Du Z."/>
            <person name="Hu X."/>
            <person name="Goodman L."/>
            <person name="Tafer H."/>
            <person name="Vignal A."/>
            <person name="Lee T."/>
            <person name="Kim K.W."/>
            <person name="Sheng Z."/>
            <person name="An Y."/>
            <person name="Searle S."/>
            <person name="Herrero J."/>
            <person name="Groenen M.A."/>
            <person name="Crooijmans R.P."/>
            <person name="Faraut T."/>
            <person name="Cai Q."/>
            <person name="Webster R.G."/>
            <person name="Aldridge J.R."/>
            <person name="Warren W.C."/>
            <person name="Bartschat S."/>
            <person name="Kehr S."/>
            <person name="Marz M."/>
            <person name="Stadler P.F."/>
            <person name="Smith J."/>
            <person name="Kraus R.H."/>
            <person name="Zhao Y."/>
            <person name="Ren L."/>
            <person name="Fei J."/>
            <person name="Morisson M."/>
            <person name="Kaiser P."/>
            <person name="Griffin D.K."/>
            <person name="Rao M."/>
            <person name="Pitel F."/>
            <person name="Wang J."/>
            <person name="Li N."/>
        </authorList>
    </citation>
    <scope>NUCLEOTIDE SEQUENCE [LARGE SCALE GENOMIC DNA]</scope>
</reference>
<organism evidence="2 3">
    <name type="scientific">Anas platyrhynchos</name>
    <name type="common">Mallard</name>
    <name type="synonym">Anas boschas</name>
    <dbReference type="NCBI Taxonomy" id="8839"/>
    <lineage>
        <taxon>Eukaryota</taxon>
        <taxon>Metazoa</taxon>
        <taxon>Chordata</taxon>
        <taxon>Craniata</taxon>
        <taxon>Vertebrata</taxon>
        <taxon>Euteleostomi</taxon>
        <taxon>Archelosauria</taxon>
        <taxon>Archosauria</taxon>
        <taxon>Dinosauria</taxon>
        <taxon>Saurischia</taxon>
        <taxon>Theropoda</taxon>
        <taxon>Coelurosauria</taxon>
        <taxon>Aves</taxon>
        <taxon>Neognathae</taxon>
        <taxon>Galloanserae</taxon>
        <taxon>Anseriformes</taxon>
        <taxon>Anatidae</taxon>
        <taxon>Anatinae</taxon>
        <taxon>Anas</taxon>
    </lineage>
</organism>
<accession>R0LRW9</accession>
<feature type="region of interest" description="Disordered" evidence="1">
    <location>
        <begin position="167"/>
        <end position="206"/>
    </location>
</feature>
<gene>
    <name evidence="2" type="ORF">Anapl_08500</name>
</gene>
<dbReference type="EMBL" id="KB742884">
    <property type="protein sequence ID" value="EOB03178.1"/>
    <property type="molecule type" value="Genomic_DNA"/>
</dbReference>
<sequence>MTRAFLLGQSSGARCLLQEGGWTKASVQEEACGDSRHRGKASPLRRAACPTCRTTRIFAFGPQARARGETKPDKSPARRCFAERGEAFGIFSYCNSEGHQGFLQAAKLCEHMAREEHIVLVTAAEAYREHLVNPPQCSLNSCRGGLRWIHTGGWMQLATILVEPRIGNNVPQKGKGKEEKERARVLLHSERQTPQGHRGQAGQSPL</sequence>
<feature type="compositionally biased region" description="Basic and acidic residues" evidence="1">
    <location>
        <begin position="175"/>
        <end position="191"/>
    </location>
</feature>
<keyword evidence="3" id="KW-1185">Reference proteome</keyword>
<evidence type="ECO:0000313" key="2">
    <source>
        <dbReference type="EMBL" id="EOB03178.1"/>
    </source>
</evidence>
<proteinExistence type="predicted"/>
<dbReference type="Proteomes" id="UP000296049">
    <property type="component" value="Unassembled WGS sequence"/>
</dbReference>
<dbReference type="AlphaFoldDB" id="R0LRW9"/>
<protein>
    <submittedName>
        <fullName evidence="2">Uncharacterized protein</fullName>
    </submittedName>
</protein>
<evidence type="ECO:0000313" key="3">
    <source>
        <dbReference type="Proteomes" id="UP000296049"/>
    </source>
</evidence>
<name>R0LRW9_ANAPL</name>
<evidence type="ECO:0000256" key="1">
    <source>
        <dbReference type="SAM" id="MobiDB-lite"/>
    </source>
</evidence>